<feature type="transmembrane region" description="Helical" evidence="8">
    <location>
        <begin position="198"/>
        <end position="221"/>
    </location>
</feature>
<protein>
    <submittedName>
        <fullName evidence="10">Cation:proton antiporter</fullName>
    </submittedName>
</protein>
<feature type="transmembrane region" description="Helical" evidence="8">
    <location>
        <begin position="32"/>
        <end position="50"/>
    </location>
</feature>
<dbReference type="PANTHER" id="PTHR32507:SF8">
    <property type="entry name" value="CNH1P"/>
    <property type="match status" value="1"/>
</dbReference>
<keyword evidence="5 8" id="KW-1133">Transmembrane helix</keyword>
<feature type="transmembrane region" description="Helical" evidence="8">
    <location>
        <begin position="290"/>
        <end position="309"/>
    </location>
</feature>
<dbReference type="Proteomes" id="UP001595789">
    <property type="component" value="Unassembled WGS sequence"/>
</dbReference>
<evidence type="ECO:0000259" key="9">
    <source>
        <dbReference type="Pfam" id="PF00999"/>
    </source>
</evidence>
<evidence type="ECO:0000256" key="7">
    <source>
        <dbReference type="ARBA" id="ARBA00023136"/>
    </source>
</evidence>
<feature type="transmembrane region" description="Helical" evidence="8">
    <location>
        <begin position="252"/>
        <end position="270"/>
    </location>
</feature>
<keyword evidence="6" id="KW-0406">Ion transport</keyword>
<evidence type="ECO:0000256" key="3">
    <source>
        <dbReference type="ARBA" id="ARBA00022449"/>
    </source>
</evidence>
<keyword evidence="3" id="KW-0050">Antiport</keyword>
<evidence type="ECO:0000256" key="8">
    <source>
        <dbReference type="SAM" id="Phobius"/>
    </source>
</evidence>
<dbReference type="Pfam" id="PF00999">
    <property type="entry name" value="Na_H_Exchanger"/>
    <property type="match status" value="1"/>
</dbReference>
<dbReference type="RefSeq" id="WP_378986265.1">
    <property type="nucleotide sequence ID" value="NZ_JBHSBW010000013.1"/>
</dbReference>
<evidence type="ECO:0000256" key="4">
    <source>
        <dbReference type="ARBA" id="ARBA00022692"/>
    </source>
</evidence>
<evidence type="ECO:0000313" key="10">
    <source>
        <dbReference type="EMBL" id="MFC4212362.1"/>
    </source>
</evidence>
<sequence>MSQYIFLMLIAGLGSIGMAFMPALAKKIKISYSLIYVAIGALIFSLWPNFLPAPLPQKDNFLVIHLTELIVIISLMGTGIKIDRSFSFKSWNTPLRLIFVAMILCIAGCVFMGVFMLEIALPSAILLGAVLAPTDPVLAADVQVGPPNESGKSETKFALTSEAGLNDGMAFPFTWLAILAVTKGLNTDTLTYWFGYYLLYKVAAGILLGWLCGKLVGYLVFSISEKFRLLKASDGFLAISVTLLAYSVTEALHGYGFIAVFVSGLTLRHFEKRHEYHQQLHSFTDQMERMLLAVLLIFFGGSLVSGILKPLNLEMIVVSLVFLMLVRPIVSYASLTKAKIHWKERLAISFFGIRGMGSIYYLSFALQEATFENVDTLWAIVAFTILVSIIIHGFTATSVMSYLRVTVEKPVASHNQ</sequence>
<keyword evidence="4 8" id="KW-0812">Transmembrane</keyword>
<dbReference type="InterPro" id="IPR006153">
    <property type="entry name" value="Cation/H_exchanger_TM"/>
</dbReference>
<evidence type="ECO:0000256" key="1">
    <source>
        <dbReference type="ARBA" id="ARBA00004651"/>
    </source>
</evidence>
<proteinExistence type="predicted"/>
<evidence type="ECO:0000256" key="5">
    <source>
        <dbReference type="ARBA" id="ARBA00022989"/>
    </source>
</evidence>
<keyword evidence="11" id="KW-1185">Reference proteome</keyword>
<reference evidence="11" key="1">
    <citation type="journal article" date="2019" name="Int. J. Syst. Evol. Microbiol.">
        <title>The Global Catalogue of Microorganisms (GCM) 10K type strain sequencing project: providing services to taxonomists for standard genome sequencing and annotation.</title>
        <authorList>
            <consortium name="The Broad Institute Genomics Platform"/>
            <consortium name="The Broad Institute Genome Sequencing Center for Infectious Disease"/>
            <person name="Wu L."/>
            <person name="Ma J."/>
        </authorList>
    </citation>
    <scope>NUCLEOTIDE SEQUENCE [LARGE SCALE GENOMIC DNA]</scope>
    <source>
        <strain evidence="11">CCM 8691</strain>
    </source>
</reference>
<comment type="caution">
    <text evidence="10">The sequence shown here is derived from an EMBL/GenBank/DDBJ whole genome shotgun (WGS) entry which is preliminary data.</text>
</comment>
<feature type="transmembrane region" description="Helical" evidence="8">
    <location>
        <begin position="315"/>
        <end position="335"/>
    </location>
</feature>
<feature type="transmembrane region" description="Helical" evidence="8">
    <location>
        <begin position="6"/>
        <end position="25"/>
    </location>
</feature>
<dbReference type="EMBL" id="JBHSBW010000013">
    <property type="protein sequence ID" value="MFC4212362.1"/>
    <property type="molecule type" value="Genomic_DNA"/>
</dbReference>
<feature type="domain" description="Cation/H+ exchanger transmembrane" evidence="9">
    <location>
        <begin position="18"/>
        <end position="400"/>
    </location>
</feature>
<evidence type="ECO:0000256" key="2">
    <source>
        <dbReference type="ARBA" id="ARBA00022448"/>
    </source>
</evidence>
<organism evidence="10 11">
    <name type="scientific">Pedobacter lithocola</name>
    <dbReference type="NCBI Taxonomy" id="1908239"/>
    <lineage>
        <taxon>Bacteria</taxon>
        <taxon>Pseudomonadati</taxon>
        <taxon>Bacteroidota</taxon>
        <taxon>Sphingobacteriia</taxon>
        <taxon>Sphingobacteriales</taxon>
        <taxon>Sphingobacteriaceae</taxon>
        <taxon>Pedobacter</taxon>
    </lineage>
</organism>
<name>A0ABV8PDV8_9SPHI</name>
<keyword evidence="2" id="KW-0813">Transport</keyword>
<accession>A0ABV8PDV8</accession>
<evidence type="ECO:0000313" key="11">
    <source>
        <dbReference type="Proteomes" id="UP001595789"/>
    </source>
</evidence>
<evidence type="ECO:0000256" key="6">
    <source>
        <dbReference type="ARBA" id="ARBA00023065"/>
    </source>
</evidence>
<keyword evidence="7 8" id="KW-0472">Membrane</keyword>
<comment type="subcellular location">
    <subcellularLocation>
        <location evidence="1">Cell membrane</location>
        <topology evidence="1">Multi-pass membrane protein</topology>
    </subcellularLocation>
</comment>
<feature type="transmembrane region" description="Helical" evidence="8">
    <location>
        <begin position="347"/>
        <end position="366"/>
    </location>
</feature>
<feature type="transmembrane region" description="Helical" evidence="8">
    <location>
        <begin position="94"/>
        <end position="117"/>
    </location>
</feature>
<feature type="transmembrane region" description="Helical" evidence="8">
    <location>
        <begin position="378"/>
        <end position="403"/>
    </location>
</feature>
<feature type="transmembrane region" description="Helical" evidence="8">
    <location>
        <begin position="62"/>
        <end position="82"/>
    </location>
</feature>
<dbReference type="PANTHER" id="PTHR32507">
    <property type="entry name" value="NA(+)/H(+) ANTIPORTER 1"/>
    <property type="match status" value="1"/>
</dbReference>
<gene>
    <name evidence="10" type="ORF">ACFOWA_14280</name>
</gene>